<evidence type="ECO:0000259" key="3">
    <source>
        <dbReference type="Pfam" id="PF14219"/>
    </source>
</evidence>
<protein>
    <recommendedName>
        <fullName evidence="3">DUF4328 domain-containing protein</fullName>
    </recommendedName>
</protein>
<dbReference type="Proteomes" id="UP000185596">
    <property type="component" value="Unassembled WGS sequence"/>
</dbReference>
<feature type="transmembrane region" description="Helical" evidence="2">
    <location>
        <begin position="85"/>
        <end position="103"/>
    </location>
</feature>
<name>A0A1Q8CXI6_9PSEU</name>
<feature type="domain" description="DUF4328" evidence="3">
    <location>
        <begin position="37"/>
        <end position="195"/>
    </location>
</feature>
<dbReference type="AlphaFoldDB" id="A0A1Q8CXI6"/>
<evidence type="ECO:0000256" key="1">
    <source>
        <dbReference type="SAM" id="MobiDB-lite"/>
    </source>
</evidence>
<dbReference type="STRING" id="1912961.BU204_04175"/>
<dbReference type="Pfam" id="PF14219">
    <property type="entry name" value="DUF4328"/>
    <property type="match status" value="1"/>
</dbReference>
<keyword evidence="2" id="KW-0812">Transmembrane</keyword>
<keyword evidence="2" id="KW-0472">Membrane</keyword>
<gene>
    <name evidence="4" type="ORF">BU204_04175</name>
</gene>
<dbReference type="InterPro" id="IPR025565">
    <property type="entry name" value="DUF4328"/>
</dbReference>
<accession>A0A1Q8CXI6</accession>
<dbReference type="EMBL" id="MSIE01000004">
    <property type="protein sequence ID" value="OLF19052.1"/>
    <property type="molecule type" value="Genomic_DNA"/>
</dbReference>
<sequence length="229" mass="25244">MLVLVVCAANLFATWAAWNTHSVAADYLAGLPGVGEDELLAVDDTALAALWVNLIAIVASVAVFLTWLWRARVNSEAMSNVQHRLSRGWTIGAWFCPVVNLWFPRRIMDDIWRASRPDVPPNHYAAESLPQSPLVRAWWLAVVVDYAVQYLHRIQSRSSEVTLGSIKTQAIYSTISTVLVVVAGVLLVRVIREITGWQAAPVGGPQGDSSGPRPELARPRPDWGGERRS</sequence>
<feature type="transmembrane region" description="Helical" evidence="2">
    <location>
        <begin position="49"/>
        <end position="69"/>
    </location>
</feature>
<evidence type="ECO:0000256" key="2">
    <source>
        <dbReference type="SAM" id="Phobius"/>
    </source>
</evidence>
<organism evidence="4 5">
    <name type="scientific">Actinophytocola xanthii</name>
    <dbReference type="NCBI Taxonomy" id="1912961"/>
    <lineage>
        <taxon>Bacteria</taxon>
        <taxon>Bacillati</taxon>
        <taxon>Actinomycetota</taxon>
        <taxon>Actinomycetes</taxon>
        <taxon>Pseudonocardiales</taxon>
        <taxon>Pseudonocardiaceae</taxon>
    </lineage>
</organism>
<proteinExistence type="predicted"/>
<evidence type="ECO:0000313" key="4">
    <source>
        <dbReference type="EMBL" id="OLF19052.1"/>
    </source>
</evidence>
<reference evidence="4 5" key="1">
    <citation type="submission" date="2016-12" db="EMBL/GenBank/DDBJ databases">
        <title>The draft genome sequence of Actinophytocola sp. 11-183.</title>
        <authorList>
            <person name="Wang W."/>
            <person name="Yuan L."/>
        </authorList>
    </citation>
    <scope>NUCLEOTIDE SEQUENCE [LARGE SCALE GENOMIC DNA]</scope>
    <source>
        <strain evidence="4 5">11-183</strain>
    </source>
</reference>
<feature type="transmembrane region" description="Helical" evidence="2">
    <location>
        <begin position="170"/>
        <end position="188"/>
    </location>
</feature>
<feature type="region of interest" description="Disordered" evidence="1">
    <location>
        <begin position="201"/>
        <end position="229"/>
    </location>
</feature>
<keyword evidence="5" id="KW-1185">Reference proteome</keyword>
<keyword evidence="2" id="KW-1133">Transmembrane helix</keyword>
<feature type="compositionally biased region" description="Basic and acidic residues" evidence="1">
    <location>
        <begin position="215"/>
        <end position="229"/>
    </location>
</feature>
<comment type="caution">
    <text evidence="4">The sequence shown here is derived from an EMBL/GenBank/DDBJ whole genome shotgun (WGS) entry which is preliminary data.</text>
</comment>
<evidence type="ECO:0000313" key="5">
    <source>
        <dbReference type="Proteomes" id="UP000185596"/>
    </source>
</evidence>